<organism evidence="2 3">
    <name type="scientific">Paraphoma chrysanthemicola</name>
    <dbReference type="NCBI Taxonomy" id="798071"/>
    <lineage>
        <taxon>Eukaryota</taxon>
        <taxon>Fungi</taxon>
        <taxon>Dikarya</taxon>
        <taxon>Ascomycota</taxon>
        <taxon>Pezizomycotina</taxon>
        <taxon>Dothideomycetes</taxon>
        <taxon>Pleosporomycetidae</taxon>
        <taxon>Pleosporales</taxon>
        <taxon>Pleosporineae</taxon>
        <taxon>Phaeosphaeriaceae</taxon>
        <taxon>Paraphoma</taxon>
    </lineage>
</organism>
<keyword evidence="3" id="KW-1185">Reference proteome</keyword>
<keyword evidence="1" id="KW-0732">Signal</keyword>
<feature type="signal peptide" evidence="1">
    <location>
        <begin position="1"/>
        <end position="18"/>
    </location>
</feature>
<feature type="chain" id="PRO_5035463771" description="Secreted protein" evidence="1">
    <location>
        <begin position="19"/>
        <end position="140"/>
    </location>
</feature>
<evidence type="ECO:0008006" key="4">
    <source>
        <dbReference type="Google" id="ProtNLM"/>
    </source>
</evidence>
<dbReference type="Proteomes" id="UP000813461">
    <property type="component" value="Unassembled WGS sequence"/>
</dbReference>
<sequence>MTVGVMLSVALHLASFDASTLLTKYVHAMRQSTWIASVCGSTFPMAQADWEASIAVSRNSHCARRARASERVAVGPAEHGHRIALSLACLGNPSSQICVTMAEAVSGVNYVWFCFQIALLSNDFDVKPPNLQVRLGRGAD</sequence>
<evidence type="ECO:0000313" key="3">
    <source>
        <dbReference type="Proteomes" id="UP000813461"/>
    </source>
</evidence>
<accession>A0A8K0W571</accession>
<name>A0A8K0W571_9PLEO</name>
<evidence type="ECO:0000256" key="1">
    <source>
        <dbReference type="SAM" id="SignalP"/>
    </source>
</evidence>
<gene>
    <name evidence="2" type="ORF">FB567DRAFT_543897</name>
</gene>
<comment type="caution">
    <text evidence="2">The sequence shown here is derived from an EMBL/GenBank/DDBJ whole genome shotgun (WGS) entry which is preliminary data.</text>
</comment>
<evidence type="ECO:0000313" key="2">
    <source>
        <dbReference type="EMBL" id="KAH7095604.1"/>
    </source>
</evidence>
<dbReference type="EMBL" id="JAGMVJ010000001">
    <property type="protein sequence ID" value="KAH7095604.1"/>
    <property type="molecule type" value="Genomic_DNA"/>
</dbReference>
<reference evidence="2" key="1">
    <citation type="journal article" date="2021" name="Nat. Commun.">
        <title>Genetic determinants of endophytism in the Arabidopsis root mycobiome.</title>
        <authorList>
            <person name="Mesny F."/>
            <person name="Miyauchi S."/>
            <person name="Thiergart T."/>
            <person name="Pickel B."/>
            <person name="Atanasova L."/>
            <person name="Karlsson M."/>
            <person name="Huettel B."/>
            <person name="Barry K.W."/>
            <person name="Haridas S."/>
            <person name="Chen C."/>
            <person name="Bauer D."/>
            <person name="Andreopoulos W."/>
            <person name="Pangilinan J."/>
            <person name="LaButti K."/>
            <person name="Riley R."/>
            <person name="Lipzen A."/>
            <person name="Clum A."/>
            <person name="Drula E."/>
            <person name="Henrissat B."/>
            <person name="Kohler A."/>
            <person name="Grigoriev I.V."/>
            <person name="Martin F.M."/>
            <person name="Hacquard S."/>
        </authorList>
    </citation>
    <scope>NUCLEOTIDE SEQUENCE</scope>
    <source>
        <strain evidence="2">MPI-SDFR-AT-0120</strain>
    </source>
</reference>
<proteinExistence type="predicted"/>
<dbReference type="AlphaFoldDB" id="A0A8K0W571"/>
<protein>
    <recommendedName>
        <fullName evidence="4">Secreted protein</fullName>
    </recommendedName>
</protein>